<organism evidence="1 2">
    <name type="scientific">Brachionus plicatilis</name>
    <name type="common">Marine rotifer</name>
    <name type="synonym">Brachionus muelleri</name>
    <dbReference type="NCBI Taxonomy" id="10195"/>
    <lineage>
        <taxon>Eukaryota</taxon>
        <taxon>Metazoa</taxon>
        <taxon>Spiralia</taxon>
        <taxon>Gnathifera</taxon>
        <taxon>Rotifera</taxon>
        <taxon>Eurotatoria</taxon>
        <taxon>Monogononta</taxon>
        <taxon>Pseudotrocha</taxon>
        <taxon>Ploima</taxon>
        <taxon>Brachionidae</taxon>
        <taxon>Brachionus</taxon>
    </lineage>
</organism>
<name>A0A3M7S9Y6_BRAPC</name>
<dbReference type="AlphaFoldDB" id="A0A3M7S9Y6"/>
<comment type="caution">
    <text evidence="1">The sequence shown here is derived from an EMBL/GenBank/DDBJ whole genome shotgun (WGS) entry which is preliminary data.</text>
</comment>
<sequence length="78" mass="8628">MTGISRIAVVAGLGINCCAYVQGFTVYQIIIKSANKLAAIITKCRIRICGRKSQIQIKLIDYLQVVKRVVDSAKCRKI</sequence>
<evidence type="ECO:0000313" key="1">
    <source>
        <dbReference type="EMBL" id="RNA32388.1"/>
    </source>
</evidence>
<proteinExistence type="predicted"/>
<protein>
    <submittedName>
        <fullName evidence="1">Uncharacterized protein</fullName>
    </submittedName>
</protein>
<dbReference type="EMBL" id="REGN01001806">
    <property type="protein sequence ID" value="RNA32388.1"/>
    <property type="molecule type" value="Genomic_DNA"/>
</dbReference>
<accession>A0A3M7S9Y6</accession>
<evidence type="ECO:0000313" key="2">
    <source>
        <dbReference type="Proteomes" id="UP000276133"/>
    </source>
</evidence>
<dbReference type="Proteomes" id="UP000276133">
    <property type="component" value="Unassembled WGS sequence"/>
</dbReference>
<reference evidence="1 2" key="1">
    <citation type="journal article" date="2018" name="Sci. Rep.">
        <title>Genomic signatures of local adaptation to the degree of environmental predictability in rotifers.</title>
        <authorList>
            <person name="Franch-Gras L."/>
            <person name="Hahn C."/>
            <person name="Garcia-Roger E.M."/>
            <person name="Carmona M.J."/>
            <person name="Serra M."/>
            <person name="Gomez A."/>
        </authorList>
    </citation>
    <scope>NUCLEOTIDE SEQUENCE [LARGE SCALE GENOMIC DNA]</scope>
    <source>
        <strain evidence="1">HYR1</strain>
    </source>
</reference>
<keyword evidence="2" id="KW-1185">Reference proteome</keyword>
<gene>
    <name evidence="1" type="ORF">BpHYR1_052351</name>
</gene>